<feature type="transmembrane region" description="Helical" evidence="1">
    <location>
        <begin position="30"/>
        <end position="49"/>
    </location>
</feature>
<evidence type="ECO:0000313" key="2">
    <source>
        <dbReference type="EMBL" id="KRN76033.1"/>
    </source>
</evidence>
<name>A0A0R2JFC3_9LACO</name>
<keyword evidence="3" id="KW-1185">Reference proteome</keyword>
<feature type="transmembrane region" description="Helical" evidence="1">
    <location>
        <begin position="5"/>
        <end position="24"/>
    </location>
</feature>
<keyword evidence="1" id="KW-0472">Membrane</keyword>
<dbReference type="STRING" id="1620.IV67_GL001083"/>
<accession>A0A0R2JFC3</accession>
<evidence type="ECO:0000313" key="3">
    <source>
        <dbReference type="Proteomes" id="UP000051673"/>
    </source>
</evidence>
<protein>
    <submittedName>
        <fullName evidence="2">Uncharacterized protein</fullName>
    </submittedName>
</protein>
<dbReference type="Proteomes" id="UP000051673">
    <property type="component" value="Unassembled WGS sequence"/>
</dbReference>
<organism evidence="2 3">
    <name type="scientific">Weissella minor</name>
    <dbReference type="NCBI Taxonomy" id="1620"/>
    <lineage>
        <taxon>Bacteria</taxon>
        <taxon>Bacillati</taxon>
        <taxon>Bacillota</taxon>
        <taxon>Bacilli</taxon>
        <taxon>Lactobacillales</taxon>
        <taxon>Lactobacillaceae</taxon>
        <taxon>Weissella</taxon>
    </lineage>
</organism>
<evidence type="ECO:0000256" key="1">
    <source>
        <dbReference type="SAM" id="Phobius"/>
    </source>
</evidence>
<dbReference type="PATRIC" id="fig|1620.3.peg.1098"/>
<sequence length="114" mass="13377">MKNAYVKNSLYAAIISLLLLFQQLPNGLSANFIIMILTIWACLLFFAYFDEQRRQNERKIADQLRANPQVIPVILQETALSRQDIVRLQTTPRHFNYQTLKHIQSLLDDTKENR</sequence>
<keyword evidence="1" id="KW-0812">Transmembrane</keyword>
<dbReference type="RefSeq" id="WP_057788898.1">
    <property type="nucleotide sequence ID" value="NZ_CBDALJ010000022.1"/>
</dbReference>
<proteinExistence type="predicted"/>
<dbReference type="AlphaFoldDB" id="A0A0R2JFC3"/>
<comment type="caution">
    <text evidence="2">The sequence shown here is derived from an EMBL/GenBank/DDBJ whole genome shotgun (WGS) entry which is preliminary data.</text>
</comment>
<keyword evidence="1" id="KW-1133">Transmembrane helix</keyword>
<reference evidence="2 3" key="1">
    <citation type="journal article" date="2015" name="Genome Announc.">
        <title>Expanding the biotechnology potential of lactobacilli through comparative genomics of 213 strains and associated genera.</title>
        <authorList>
            <person name="Sun Z."/>
            <person name="Harris H.M."/>
            <person name="McCann A."/>
            <person name="Guo C."/>
            <person name="Argimon S."/>
            <person name="Zhang W."/>
            <person name="Yang X."/>
            <person name="Jeffery I.B."/>
            <person name="Cooney J.C."/>
            <person name="Kagawa T.F."/>
            <person name="Liu W."/>
            <person name="Song Y."/>
            <person name="Salvetti E."/>
            <person name="Wrobel A."/>
            <person name="Rasinkangas P."/>
            <person name="Parkhill J."/>
            <person name="Rea M.C."/>
            <person name="O'Sullivan O."/>
            <person name="Ritari J."/>
            <person name="Douillard F.P."/>
            <person name="Paul Ross R."/>
            <person name="Yang R."/>
            <person name="Briner A.E."/>
            <person name="Felis G.E."/>
            <person name="de Vos W.M."/>
            <person name="Barrangou R."/>
            <person name="Klaenhammer T.R."/>
            <person name="Caufield P.W."/>
            <person name="Cui Y."/>
            <person name="Zhang H."/>
            <person name="O'Toole P.W."/>
        </authorList>
    </citation>
    <scope>NUCLEOTIDE SEQUENCE [LARGE SCALE GENOMIC DNA]</scope>
    <source>
        <strain evidence="2 3">DSM 20014</strain>
    </source>
</reference>
<gene>
    <name evidence="2" type="ORF">IV67_GL001083</name>
</gene>
<dbReference type="EMBL" id="JQCD01000031">
    <property type="protein sequence ID" value="KRN76033.1"/>
    <property type="molecule type" value="Genomic_DNA"/>
</dbReference>